<comment type="caution">
    <text evidence="8">The sequence shown here is derived from an EMBL/GenBank/DDBJ whole genome shotgun (WGS) entry which is preliminary data.</text>
</comment>
<feature type="domain" description="EccD-like transmembrane" evidence="7">
    <location>
        <begin position="131"/>
        <end position="493"/>
    </location>
</feature>
<dbReference type="Proteomes" id="UP000193577">
    <property type="component" value="Unassembled WGS sequence"/>
</dbReference>
<keyword evidence="4" id="KW-0812">Transmembrane</keyword>
<evidence type="ECO:0000256" key="2">
    <source>
        <dbReference type="ARBA" id="ARBA00006162"/>
    </source>
</evidence>
<accession>A0A7I7SFR0</accession>
<dbReference type="InterPro" id="IPR006707">
    <property type="entry name" value="T7SS_EccD"/>
</dbReference>
<dbReference type="Gene3D" id="3.10.20.90">
    <property type="entry name" value="Phosphatidylinositol 3-kinase Catalytic Subunit, Chain A, domain 1"/>
    <property type="match status" value="1"/>
</dbReference>
<keyword evidence="5" id="KW-1133">Transmembrane helix</keyword>
<evidence type="ECO:0000313" key="8">
    <source>
        <dbReference type="EMBL" id="OSC27764.1"/>
    </source>
</evidence>
<dbReference type="Pfam" id="PF08817">
    <property type="entry name" value="YukD"/>
    <property type="match status" value="1"/>
</dbReference>
<dbReference type="EMBL" id="NCXO01000057">
    <property type="protein sequence ID" value="OSC27764.1"/>
    <property type="molecule type" value="Genomic_DNA"/>
</dbReference>
<dbReference type="OrthoDB" id="4640662at2"/>
<gene>
    <name evidence="8" type="ORF">B8W67_17915</name>
</gene>
<name>A0A7I7SFR0_9MYCO</name>
<evidence type="ECO:0000256" key="1">
    <source>
        <dbReference type="ARBA" id="ARBA00004651"/>
    </source>
</evidence>
<evidence type="ECO:0000256" key="6">
    <source>
        <dbReference type="ARBA" id="ARBA00023136"/>
    </source>
</evidence>
<dbReference type="InterPro" id="IPR044049">
    <property type="entry name" value="EccD_transm"/>
</dbReference>
<comment type="similarity">
    <text evidence="2">Belongs to the EccD/Snm4 family.</text>
</comment>
<keyword evidence="3" id="KW-1003">Cell membrane</keyword>
<evidence type="ECO:0000256" key="4">
    <source>
        <dbReference type="ARBA" id="ARBA00022692"/>
    </source>
</evidence>
<evidence type="ECO:0000313" key="9">
    <source>
        <dbReference type="Proteomes" id="UP000193577"/>
    </source>
</evidence>
<dbReference type="NCBIfam" id="TIGR03920">
    <property type="entry name" value="T7SS_EccD"/>
    <property type="match status" value="1"/>
</dbReference>
<reference evidence="8 9" key="1">
    <citation type="submission" date="2017-04" db="EMBL/GenBank/DDBJ databases">
        <title>The new phylogeny of genus Mycobacterium.</title>
        <authorList>
            <person name="Tortoli E."/>
            <person name="Trovato A."/>
            <person name="Cirillo D.M."/>
        </authorList>
    </citation>
    <scope>NUCLEOTIDE SEQUENCE [LARGE SCALE GENOMIC DNA]</scope>
    <source>
        <strain evidence="8 9">KCTC 19819</strain>
    </source>
</reference>
<evidence type="ECO:0000259" key="7">
    <source>
        <dbReference type="Pfam" id="PF19053"/>
    </source>
</evidence>
<evidence type="ECO:0000256" key="3">
    <source>
        <dbReference type="ARBA" id="ARBA00022475"/>
    </source>
</evidence>
<dbReference type="AlphaFoldDB" id="A0A7I7SFR0"/>
<protein>
    <submittedName>
        <fullName evidence="8">Type VII secretion integral membrane protein EccD</fullName>
    </submittedName>
</protein>
<proteinExistence type="inferred from homology"/>
<keyword evidence="6" id="KW-0472">Membrane</keyword>
<comment type="subcellular location">
    <subcellularLocation>
        <location evidence="1">Cell membrane</location>
        <topology evidence="1">Multi-pass membrane protein</topology>
    </subcellularLocation>
</comment>
<organism evidence="8 9">
    <name type="scientific">Mycolicibacillus koreensis</name>
    <dbReference type="NCBI Taxonomy" id="1069220"/>
    <lineage>
        <taxon>Bacteria</taxon>
        <taxon>Bacillati</taxon>
        <taxon>Actinomycetota</taxon>
        <taxon>Actinomycetes</taxon>
        <taxon>Mycobacteriales</taxon>
        <taxon>Mycobacteriaceae</taxon>
        <taxon>Mycolicibacillus</taxon>
    </lineage>
</organism>
<evidence type="ECO:0000256" key="5">
    <source>
        <dbReference type="ARBA" id="ARBA00022989"/>
    </source>
</evidence>
<sequence length="495" mass="49832">MAASIAPARCAVAVIYHHHLVAQVLPAAVPLEAFLDDVVALFNEELRSRGETELPTQTDYELHRANGVRIDAGKTLDQLGIEDGASLILAPTVTGEAFAPQYESLSTGLAHTGRHLFPPLDADLAAHLAVGLTALCAASLAAVALRARLAADTPTPAAASAAAGAMLAAAFGAVLRWWPRRRDLLTGFGWIGTGLLATAAALAAPGALGAAHLVIGALVGAVAAAALVAVTGRGLLAATTVVTVCALGAAAATPRMWHPVPAPWLGTATLVALLLVLTAAPTIALWVAHIRPPHFGSITGRDLFWRTDGLPPDAVSPVPAGPATADPDDPAADTTPSGARLVAAATRAHDALTGICLGAAVAFPVAAWAAVDPGRGAAGGWLVGLFVVIFAGRSRALTARHPAAALLCGAGGAVCATVLRYVVAEAPQSTTALATAAAVFAGVAGGALLAALLVPTARFTPLVRMAVEWIELAAIVAALPLAAGLCGLFTWVRMR</sequence>
<dbReference type="GO" id="GO:0005886">
    <property type="term" value="C:plasma membrane"/>
    <property type="evidence" value="ECO:0007669"/>
    <property type="project" value="UniProtKB-SubCell"/>
</dbReference>
<dbReference type="InterPro" id="IPR024962">
    <property type="entry name" value="YukD-like"/>
</dbReference>
<dbReference type="Pfam" id="PF19053">
    <property type="entry name" value="EccD"/>
    <property type="match status" value="1"/>
</dbReference>
<keyword evidence="9" id="KW-1185">Reference proteome</keyword>